<evidence type="ECO:0000259" key="1">
    <source>
        <dbReference type="PROSITE" id="PS50181"/>
    </source>
</evidence>
<organism evidence="2 3">
    <name type="scientific">Amniculicola lignicola CBS 123094</name>
    <dbReference type="NCBI Taxonomy" id="1392246"/>
    <lineage>
        <taxon>Eukaryota</taxon>
        <taxon>Fungi</taxon>
        <taxon>Dikarya</taxon>
        <taxon>Ascomycota</taxon>
        <taxon>Pezizomycotina</taxon>
        <taxon>Dothideomycetes</taxon>
        <taxon>Pleosporomycetidae</taxon>
        <taxon>Pleosporales</taxon>
        <taxon>Amniculicolaceae</taxon>
        <taxon>Amniculicola</taxon>
    </lineage>
</organism>
<gene>
    <name evidence="2" type="ORF">P154DRAFT_207622</name>
</gene>
<dbReference type="SUPFAM" id="SSF81383">
    <property type="entry name" value="F-box domain"/>
    <property type="match status" value="1"/>
</dbReference>
<dbReference type="AlphaFoldDB" id="A0A6A5WDV9"/>
<evidence type="ECO:0000313" key="3">
    <source>
        <dbReference type="Proteomes" id="UP000799779"/>
    </source>
</evidence>
<dbReference type="PROSITE" id="PS50181">
    <property type="entry name" value="FBOX"/>
    <property type="match status" value="1"/>
</dbReference>
<dbReference type="OrthoDB" id="6058203at2759"/>
<accession>A0A6A5WDV9</accession>
<feature type="domain" description="F-box" evidence="1">
    <location>
        <begin position="1"/>
        <end position="47"/>
    </location>
</feature>
<sequence>MDILSLPAEIVRLILQFLDPESFYICLLVCKIFREHALDSTSLLKKQLDRLPGQRFFAPEIVGDAEALLKEFGKRSSQHLHNGAFRLADAHVWRPRSPAKLRISKIVRWPCTLYDDDDDPINDVSAVFDGSYATKGEDLMYIEVLTDLQTVNLYRIEHDTHGYHPQLWHIISAPSMSSFLPMKHKFEITKVATWVDTASPPNLRIAILYQSKRYPEEIKLVLFKLDPRFGAIIDKIREIHNPDHKLVTDLKITRSGRPVVLYRQHHDTGCKHTVIIYGRKGTEDEYIIGTETVYIYTDYDFPDDHEIPSGLIYRGAVMHINSQDFPQLPRWTVETRPRERIRGRLTDLTWQQTFRGQSQGVPLATHHRHSIEDPTLNQGEATCVNSSLSLVISRSKDDYLRTGAYLLKAVNDTPICNPWTLTTDLEDVRHYFVAQLFEPPDLTNLSTLGLGIAVSPKAHRIALSNWKTIHIYALCPQAFLDPDYSLGEGKGVPGDYAFVQGAGWQYYRNEIISDGCVVLLPLTLEHGYIIYGMEFRGEDELWAWTDKGLCRYNFGVGASAMRELSVLE</sequence>
<evidence type="ECO:0000313" key="2">
    <source>
        <dbReference type="EMBL" id="KAF2000050.1"/>
    </source>
</evidence>
<dbReference type="Proteomes" id="UP000799779">
    <property type="component" value="Unassembled WGS sequence"/>
</dbReference>
<dbReference type="Gene3D" id="1.20.1280.50">
    <property type="match status" value="1"/>
</dbReference>
<dbReference type="SMART" id="SM00256">
    <property type="entry name" value="FBOX"/>
    <property type="match status" value="1"/>
</dbReference>
<keyword evidence="3" id="KW-1185">Reference proteome</keyword>
<dbReference type="InterPro" id="IPR036047">
    <property type="entry name" value="F-box-like_dom_sf"/>
</dbReference>
<dbReference type="Pfam" id="PF12937">
    <property type="entry name" value="F-box-like"/>
    <property type="match status" value="1"/>
</dbReference>
<reference evidence="2" key="1">
    <citation type="journal article" date="2020" name="Stud. Mycol.">
        <title>101 Dothideomycetes genomes: a test case for predicting lifestyles and emergence of pathogens.</title>
        <authorList>
            <person name="Haridas S."/>
            <person name="Albert R."/>
            <person name="Binder M."/>
            <person name="Bloem J."/>
            <person name="Labutti K."/>
            <person name="Salamov A."/>
            <person name="Andreopoulos B."/>
            <person name="Baker S."/>
            <person name="Barry K."/>
            <person name="Bills G."/>
            <person name="Bluhm B."/>
            <person name="Cannon C."/>
            <person name="Castanera R."/>
            <person name="Culley D."/>
            <person name="Daum C."/>
            <person name="Ezra D."/>
            <person name="Gonzalez J."/>
            <person name="Henrissat B."/>
            <person name="Kuo A."/>
            <person name="Liang C."/>
            <person name="Lipzen A."/>
            <person name="Lutzoni F."/>
            <person name="Magnuson J."/>
            <person name="Mondo S."/>
            <person name="Nolan M."/>
            <person name="Ohm R."/>
            <person name="Pangilinan J."/>
            <person name="Park H.-J."/>
            <person name="Ramirez L."/>
            <person name="Alfaro M."/>
            <person name="Sun H."/>
            <person name="Tritt A."/>
            <person name="Yoshinaga Y."/>
            <person name="Zwiers L.-H."/>
            <person name="Turgeon B."/>
            <person name="Goodwin S."/>
            <person name="Spatafora J."/>
            <person name="Crous P."/>
            <person name="Grigoriev I."/>
        </authorList>
    </citation>
    <scope>NUCLEOTIDE SEQUENCE</scope>
    <source>
        <strain evidence="2">CBS 123094</strain>
    </source>
</reference>
<dbReference type="InterPro" id="IPR001810">
    <property type="entry name" value="F-box_dom"/>
</dbReference>
<proteinExistence type="predicted"/>
<name>A0A6A5WDV9_9PLEO</name>
<dbReference type="EMBL" id="ML977591">
    <property type="protein sequence ID" value="KAF2000050.1"/>
    <property type="molecule type" value="Genomic_DNA"/>
</dbReference>
<protein>
    <recommendedName>
        <fullName evidence="1">F-box domain-containing protein</fullName>
    </recommendedName>
</protein>